<accession>Q7MRV0</accession>
<reference evidence="2 3" key="1">
    <citation type="journal article" date="2003" name="Proc. Natl. Acad. Sci. U.S.A.">
        <title>Complete genome sequence and analysis of Wolinella succinogenes.</title>
        <authorList>
            <person name="Baar C."/>
            <person name="Eppinger M."/>
            <person name="Raddatz G."/>
            <person name="Simon JM."/>
            <person name="Lanz C."/>
            <person name="Klimmek O."/>
            <person name="Nandakumar R."/>
            <person name="Gross R."/>
            <person name="Rosinus A."/>
            <person name="Keller H."/>
            <person name="Jagtap P."/>
            <person name="Linke B."/>
            <person name="Meyer F."/>
            <person name="Lederer H."/>
            <person name="Schuster S.C."/>
        </authorList>
    </citation>
    <scope>NUCLEOTIDE SEQUENCE [LARGE SCALE GENOMIC DNA]</scope>
    <source>
        <strain evidence="3">ATCC 29543 / DSM 1740 / CCUG 13145 / JCM 31913 / LMG 7466 / NCTC 11488 / FDC 602W</strain>
    </source>
</reference>
<dbReference type="AlphaFoldDB" id="Q7MRV0"/>
<proteinExistence type="predicted"/>
<evidence type="ECO:0000256" key="1">
    <source>
        <dbReference type="SAM" id="Phobius"/>
    </source>
</evidence>
<dbReference type="HOGENOM" id="CLU_3142202_0_0_7"/>
<dbReference type="EMBL" id="BX571659">
    <property type="protein sequence ID" value="CAE10124.1"/>
    <property type="molecule type" value="Genomic_DNA"/>
</dbReference>
<gene>
    <name evidence="2" type="ordered locus">WS1023</name>
</gene>
<keyword evidence="1" id="KW-0812">Transmembrane</keyword>
<evidence type="ECO:0000313" key="3">
    <source>
        <dbReference type="Proteomes" id="UP000000422"/>
    </source>
</evidence>
<keyword evidence="3" id="KW-1185">Reference proteome</keyword>
<name>Q7MRV0_WOLSU</name>
<sequence>MIDISLPLSSAFWIPSETMILVIWWYCLVYTATICQDNFLRIHLPASSL</sequence>
<organism evidence="3">
    <name type="scientific">Wolinella succinogenes (strain ATCC 29543 / DSM 1740 / CCUG 13145 / JCM 31913 / LMG 7466 / NCTC 11488 / FDC 602W)</name>
    <name type="common">Vibrio succinogenes</name>
    <dbReference type="NCBI Taxonomy" id="273121"/>
    <lineage>
        <taxon>Bacteria</taxon>
        <taxon>Pseudomonadati</taxon>
        <taxon>Campylobacterota</taxon>
        <taxon>Epsilonproteobacteria</taxon>
        <taxon>Campylobacterales</taxon>
        <taxon>Helicobacteraceae</taxon>
        <taxon>Wolinella</taxon>
    </lineage>
</organism>
<protein>
    <submittedName>
        <fullName evidence="2">Uncharacterized protein</fullName>
    </submittedName>
</protein>
<feature type="transmembrane region" description="Helical" evidence="1">
    <location>
        <begin position="12"/>
        <end position="32"/>
    </location>
</feature>
<evidence type="ECO:0000313" key="2">
    <source>
        <dbReference type="EMBL" id="CAE10124.1"/>
    </source>
</evidence>
<dbReference type="KEGG" id="wsu:WS1023"/>
<dbReference type="Proteomes" id="UP000000422">
    <property type="component" value="Chromosome"/>
</dbReference>
<keyword evidence="1" id="KW-1133">Transmembrane helix</keyword>
<keyword evidence="1" id="KW-0472">Membrane</keyword>